<sequence length="420" mass="45085">MSTGFSRRALLKAGLAGASALAAPSLLTACAPKSTSTGSSSGPIKVGVLSPLSGAWTVYGKAHSAGFRLAVDEINAAGGTLGRRWEVVLADTKTEPQVVTEQANRLVREERVDFLAGTFSSAERNAAGPVATNADKLLLYPTFYEGQSQQYHPGVCNPNVFMFGPEPTEQVWPHLEYVVKKHGGKFFLIGSDYVWPRETNRLTKQKLTELGGSVVGEVYVPFNTPQYGAVIDQIRRARAQVVFLSLTGSDTVNFRRQLAASGAKKDLVVWTVDDEEAATTGVGPDATAGDYVSFDYFWSIDTPNNRKFRAAVTKKYPDVIMSTVGVAMYNAAHLAALAIEKAGSVGTDEVRRALEGLTFDGAPQGPVTMRALDHQAVLPSYLAQVRPGWTGPDDMFTVVHQVAKVEPATAQCETLPLAKS</sequence>
<dbReference type="Proteomes" id="UP001500967">
    <property type="component" value="Unassembled WGS sequence"/>
</dbReference>
<gene>
    <name evidence="5" type="primary">urtA_1</name>
    <name evidence="5" type="ORF">GCM10009539_19820</name>
</gene>
<keyword evidence="2 3" id="KW-0732">Signal</keyword>
<organism evidence="5 6">
    <name type="scientific">Cryptosporangium japonicum</name>
    <dbReference type="NCBI Taxonomy" id="80872"/>
    <lineage>
        <taxon>Bacteria</taxon>
        <taxon>Bacillati</taxon>
        <taxon>Actinomycetota</taxon>
        <taxon>Actinomycetes</taxon>
        <taxon>Cryptosporangiales</taxon>
        <taxon>Cryptosporangiaceae</taxon>
        <taxon>Cryptosporangium</taxon>
    </lineage>
</organism>
<feature type="domain" description="Leucine-binding protein" evidence="4">
    <location>
        <begin position="43"/>
        <end position="386"/>
    </location>
</feature>
<dbReference type="RefSeq" id="WP_344648448.1">
    <property type="nucleotide sequence ID" value="NZ_BAAAGX010000007.1"/>
</dbReference>
<dbReference type="Gene3D" id="3.40.50.2300">
    <property type="match status" value="2"/>
</dbReference>
<dbReference type="InterPro" id="IPR028082">
    <property type="entry name" value="Peripla_BP_I"/>
</dbReference>
<evidence type="ECO:0000256" key="3">
    <source>
        <dbReference type="SAM" id="SignalP"/>
    </source>
</evidence>
<dbReference type="EMBL" id="BAAAGX010000007">
    <property type="protein sequence ID" value="GAA0234529.1"/>
    <property type="molecule type" value="Genomic_DNA"/>
</dbReference>
<dbReference type="CDD" id="cd06331">
    <property type="entry name" value="PBP1_AmiC-like"/>
    <property type="match status" value="1"/>
</dbReference>
<accession>A0ABP3DJX4</accession>
<dbReference type="InterPro" id="IPR028081">
    <property type="entry name" value="Leu-bd"/>
</dbReference>
<evidence type="ECO:0000256" key="1">
    <source>
        <dbReference type="ARBA" id="ARBA00010062"/>
    </source>
</evidence>
<protein>
    <submittedName>
        <fullName evidence="5">Urea ABC transporter substrate-binding protein</fullName>
    </submittedName>
</protein>
<proteinExistence type="inferred from homology"/>
<dbReference type="PANTHER" id="PTHR47628">
    <property type="match status" value="1"/>
</dbReference>
<name>A0ABP3DJX4_9ACTN</name>
<reference evidence="6" key="1">
    <citation type="journal article" date="2019" name="Int. J. Syst. Evol. Microbiol.">
        <title>The Global Catalogue of Microorganisms (GCM) 10K type strain sequencing project: providing services to taxonomists for standard genome sequencing and annotation.</title>
        <authorList>
            <consortium name="The Broad Institute Genomics Platform"/>
            <consortium name="The Broad Institute Genome Sequencing Center for Infectious Disease"/>
            <person name="Wu L."/>
            <person name="Ma J."/>
        </authorList>
    </citation>
    <scope>NUCLEOTIDE SEQUENCE [LARGE SCALE GENOMIC DNA]</scope>
    <source>
        <strain evidence="6">JCM 10425</strain>
    </source>
</reference>
<feature type="chain" id="PRO_5045987253" evidence="3">
    <location>
        <begin position="23"/>
        <end position="420"/>
    </location>
</feature>
<comment type="caution">
    <text evidence="5">The sequence shown here is derived from an EMBL/GenBank/DDBJ whole genome shotgun (WGS) entry which is preliminary data.</text>
</comment>
<keyword evidence="6" id="KW-1185">Reference proteome</keyword>
<evidence type="ECO:0000313" key="6">
    <source>
        <dbReference type="Proteomes" id="UP001500967"/>
    </source>
</evidence>
<evidence type="ECO:0000256" key="2">
    <source>
        <dbReference type="ARBA" id="ARBA00022729"/>
    </source>
</evidence>
<dbReference type="PROSITE" id="PS51257">
    <property type="entry name" value="PROKAR_LIPOPROTEIN"/>
    <property type="match status" value="1"/>
</dbReference>
<evidence type="ECO:0000259" key="4">
    <source>
        <dbReference type="Pfam" id="PF13458"/>
    </source>
</evidence>
<dbReference type="InterPro" id="IPR006311">
    <property type="entry name" value="TAT_signal"/>
</dbReference>
<feature type="signal peptide" evidence="3">
    <location>
        <begin position="1"/>
        <end position="22"/>
    </location>
</feature>
<evidence type="ECO:0000313" key="5">
    <source>
        <dbReference type="EMBL" id="GAA0234529.1"/>
    </source>
</evidence>
<dbReference type="Pfam" id="PF13458">
    <property type="entry name" value="Peripla_BP_6"/>
    <property type="match status" value="1"/>
</dbReference>
<dbReference type="PROSITE" id="PS51318">
    <property type="entry name" value="TAT"/>
    <property type="match status" value="1"/>
</dbReference>
<dbReference type="SUPFAM" id="SSF53822">
    <property type="entry name" value="Periplasmic binding protein-like I"/>
    <property type="match status" value="1"/>
</dbReference>
<dbReference type="PANTHER" id="PTHR47628:SF1">
    <property type="entry name" value="ALIPHATIC AMIDASE EXPRESSION-REGULATING PROTEIN"/>
    <property type="match status" value="1"/>
</dbReference>
<comment type="similarity">
    <text evidence="1">Belongs to the leucine-binding protein family.</text>
</comment>